<keyword evidence="8" id="KW-1133">Transmembrane helix</keyword>
<dbReference type="Gene3D" id="1.10.630.10">
    <property type="entry name" value="Cytochrome P450"/>
    <property type="match status" value="2"/>
</dbReference>
<keyword evidence="14" id="KW-1185">Reference proteome</keyword>
<keyword evidence="6" id="KW-0479">Metal-binding</keyword>
<dbReference type="SUPFAM" id="SSF48264">
    <property type="entry name" value="Cytochrome P450"/>
    <property type="match status" value="1"/>
</dbReference>
<evidence type="ECO:0000313" key="14">
    <source>
        <dbReference type="Proteomes" id="UP001567538"/>
    </source>
</evidence>
<dbReference type="PANTHER" id="PTHR47953">
    <property type="entry name" value="OS08G0105600 PROTEIN"/>
    <property type="match status" value="1"/>
</dbReference>
<keyword evidence="5" id="KW-0812">Transmembrane</keyword>
<evidence type="ECO:0000256" key="9">
    <source>
        <dbReference type="ARBA" id="ARBA00023002"/>
    </source>
</evidence>
<dbReference type="EMBL" id="JBEAFC010000010">
    <property type="protein sequence ID" value="KAL1538823.1"/>
    <property type="molecule type" value="Genomic_DNA"/>
</dbReference>
<proteinExistence type="inferred from homology"/>
<dbReference type="InterPro" id="IPR001128">
    <property type="entry name" value="Cyt_P450"/>
</dbReference>
<evidence type="ECO:0000256" key="4">
    <source>
        <dbReference type="ARBA" id="ARBA00022617"/>
    </source>
</evidence>
<evidence type="ECO:0000313" key="13">
    <source>
        <dbReference type="EMBL" id="KAL1538823.1"/>
    </source>
</evidence>
<dbReference type="Proteomes" id="UP001567538">
    <property type="component" value="Unassembled WGS sequence"/>
</dbReference>
<name>A0ABD1G6U5_SALDI</name>
<dbReference type="GO" id="GO:0046872">
    <property type="term" value="F:metal ion binding"/>
    <property type="evidence" value="ECO:0007669"/>
    <property type="project" value="UniProtKB-KW"/>
</dbReference>
<protein>
    <submittedName>
        <fullName evidence="13">Premnaspirodiene oxygenase-like isoform X1</fullName>
    </submittedName>
</protein>
<keyword evidence="12" id="KW-0472">Membrane</keyword>
<sequence>MWSAREFVSCSREWSTSGEQVEFVLGQVDAIVVSSPEIAKEMLKDKDPVYADRPESIALSIFWYNYVDITFSPYGHYWRKMRKICVLELLSAKNVRSFGLIRKDEVGRLVESLRLHGEEPVNLTEMVYLALSSIICRAAFGKVLKDKEALTRLVRVALEMGTGHLLADIFPSSVIANAVSWSTKRSTKPIDEDMFTGGTETSLSSVDWVMTELIRNLRAMDKVQAEIRLVMKGRSHTSIEEEDIQKMKYLKLVIMESHRLHPQGSILHRLSRESCEIGGYTVPAKTKVATCPSEREKSVPGIVFGSASVALPLAQLLHEFNWKLPRGVDAQGLNMIERYGVSSCRKDKLLLLLLLINRLRKQHN</sequence>
<accession>A0ABD1G6U5</accession>
<dbReference type="PANTHER" id="PTHR47953:SF19">
    <property type="entry name" value="OS06G0641600 PROTEIN"/>
    <property type="match status" value="1"/>
</dbReference>
<keyword evidence="11" id="KW-0503">Monooxygenase</keyword>
<evidence type="ECO:0000256" key="6">
    <source>
        <dbReference type="ARBA" id="ARBA00022723"/>
    </source>
</evidence>
<dbReference type="AlphaFoldDB" id="A0ABD1G6U5"/>
<evidence type="ECO:0000256" key="8">
    <source>
        <dbReference type="ARBA" id="ARBA00022989"/>
    </source>
</evidence>
<evidence type="ECO:0000256" key="7">
    <source>
        <dbReference type="ARBA" id="ARBA00022968"/>
    </source>
</evidence>
<keyword evidence="10" id="KW-0408">Iron</keyword>
<dbReference type="InterPro" id="IPR052306">
    <property type="entry name" value="CYP450_71D"/>
</dbReference>
<comment type="subcellular location">
    <subcellularLocation>
        <location evidence="2">Membrane</location>
        <topology evidence="2">Single-pass type II membrane protein</topology>
    </subcellularLocation>
</comment>
<evidence type="ECO:0000256" key="12">
    <source>
        <dbReference type="ARBA" id="ARBA00023136"/>
    </source>
</evidence>
<dbReference type="GO" id="GO:0016020">
    <property type="term" value="C:membrane"/>
    <property type="evidence" value="ECO:0007669"/>
    <property type="project" value="UniProtKB-SubCell"/>
</dbReference>
<dbReference type="Pfam" id="PF00067">
    <property type="entry name" value="p450"/>
    <property type="match status" value="2"/>
</dbReference>
<organism evidence="13 14">
    <name type="scientific">Salvia divinorum</name>
    <name type="common">Maria pastora</name>
    <name type="synonym">Diviner's sage</name>
    <dbReference type="NCBI Taxonomy" id="28513"/>
    <lineage>
        <taxon>Eukaryota</taxon>
        <taxon>Viridiplantae</taxon>
        <taxon>Streptophyta</taxon>
        <taxon>Embryophyta</taxon>
        <taxon>Tracheophyta</taxon>
        <taxon>Spermatophyta</taxon>
        <taxon>Magnoliopsida</taxon>
        <taxon>eudicotyledons</taxon>
        <taxon>Gunneridae</taxon>
        <taxon>Pentapetalae</taxon>
        <taxon>asterids</taxon>
        <taxon>lamiids</taxon>
        <taxon>Lamiales</taxon>
        <taxon>Lamiaceae</taxon>
        <taxon>Nepetoideae</taxon>
        <taxon>Mentheae</taxon>
        <taxon>Salviinae</taxon>
        <taxon>Salvia</taxon>
        <taxon>Salvia subgen. Calosphace</taxon>
    </lineage>
</organism>
<evidence type="ECO:0000256" key="1">
    <source>
        <dbReference type="ARBA" id="ARBA00001971"/>
    </source>
</evidence>
<evidence type="ECO:0000256" key="3">
    <source>
        <dbReference type="ARBA" id="ARBA00010617"/>
    </source>
</evidence>
<comment type="cofactor">
    <cofactor evidence="1">
        <name>heme</name>
        <dbReference type="ChEBI" id="CHEBI:30413"/>
    </cofactor>
</comment>
<comment type="similarity">
    <text evidence="3">Belongs to the cytochrome P450 family.</text>
</comment>
<evidence type="ECO:0000256" key="11">
    <source>
        <dbReference type="ARBA" id="ARBA00023033"/>
    </source>
</evidence>
<evidence type="ECO:0000256" key="2">
    <source>
        <dbReference type="ARBA" id="ARBA00004606"/>
    </source>
</evidence>
<keyword evidence="9" id="KW-0560">Oxidoreductase</keyword>
<comment type="caution">
    <text evidence="13">The sequence shown here is derived from an EMBL/GenBank/DDBJ whole genome shotgun (WGS) entry which is preliminary data.</text>
</comment>
<reference evidence="13 14" key="1">
    <citation type="submission" date="2024-06" db="EMBL/GenBank/DDBJ databases">
        <title>A chromosome level genome sequence of Diviner's sage (Salvia divinorum).</title>
        <authorList>
            <person name="Ford S.A."/>
            <person name="Ro D.-K."/>
            <person name="Ness R.W."/>
            <person name="Phillips M.A."/>
        </authorList>
    </citation>
    <scope>NUCLEOTIDE SEQUENCE [LARGE SCALE GENOMIC DNA]</scope>
    <source>
        <strain evidence="13">SAF-2024a</strain>
        <tissue evidence="13">Leaf</tissue>
    </source>
</reference>
<evidence type="ECO:0000256" key="10">
    <source>
        <dbReference type="ARBA" id="ARBA00023004"/>
    </source>
</evidence>
<gene>
    <name evidence="13" type="ORF">AAHA92_27520</name>
</gene>
<keyword evidence="4" id="KW-0349">Heme</keyword>
<keyword evidence="7" id="KW-0735">Signal-anchor</keyword>
<dbReference type="GO" id="GO:0004497">
    <property type="term" value="F:monooxygenase activity"/>
    <property type="evidence" value="ECO:0007669"/>
    <property type="project" value="UniProtKB-KW"/>
</dbReference>
<evidence type="ECO:0000256" key="5">
    <source>
        <dbReference type="ARBA" id="ARBA00022692"/>
    </source>
</evidence>
<dbReference type="InterPro" id="IPR036396">
    <property type="entry name" value="Cyt_P450_sf"/>
</dbReference>